<name>A0ABN2MQL9_9ACTN</name>
<dbReference type="Pfam" id="PF01206">
    <property type="entry name" value="TusA"/>
    <property type="match status" value="1"/>
</dbReference>
<dbReference type="EMBL" id="BAAALT010000289">
    <property type="protein sequence ID" value="GAA1835322.1"/>
    <property type="molecule type" value="Genomic_DNA"/>
</dbReference>
<dbReference type="PROSITE" id="PS01148">
    <property type="entry name" value="UPF0033"/>
    <property type="match status" value="1"/>
</dbReference>
<organism evidence="3 4">
    <name type="scientific">Luedemannella flava</name>
    <dbReference type="NCBI Taxonomy" id="349316"/>
    <lineage>
        <taxon>Bacteria</taxon>
        <taxon>Bacillati</taxon>
        <taxon>Actinomycetota</taxon>
        <taxon>Actinomycetes</taxon>
        <taxon>Micromonosporales</taxon>
        <taxon>Micromonosporaceae</taxon>
        <taxon>Luedemannella</taxon>
    </lineage>
</organism>
<evidence type="ECO:0000256" key="1">
    <source>
        <dbReference type="ARBA" id="ARBA00008984"/>
    </source>
</evidence>
<evidence type="ECO:0000259" key="2">
    <source>
        <dbReference type="PROSITE" id="PS01148"/>
    </source>
</evidence>
<dbReference type="CDD" id="cd00291">
    <property type="entry name" value="SirA_YedF_YeeD"/>
    <property type="match status" value="1"/>
</dbReference>
<proteinExistence type="inferred from homology"/>
<comment type="similarity">
    <text evidence="1">Belongs to the sulfur carrier protein TusA family.</text>
</comment>
<comment type="caution">
    <text evidence="3">The sequence shown here is derived from an EMBL/GenBank/DDBJ whole genome shotgun (WGS) entry which is preliminary data.</text>
</comment>
<dbReference type="RefSeq" id="WP_344140176.1">
    <property type="nucleotide sequence ID" value="NZ_BAAALT010000289.1"/>
</dbReference>
<dbReference type="PANTHER" id="PTHR33279:SF2">
    <property type="entry name" value="SULFUR CARRIER PROTEIN TUSA"/>
    <property type="match status" value="1"/>
</dbReference>
<dbReference type="PANTHER" id="PTHR33279">
    <property type="entry name" value="SULFUR CARRIER PROTEIN YEDF-RELATED"/>
    <property type="match status" value="1"/>
</dbReference>
<evidence type="ECO:0000313" key="3">
    <source>
        <dbReference type="EMBL" id="GAA1835322.1"/>
    </source>
</evidence>
<reference evidence="3 4" key="1">
    <citation type="journal article" date="2019" name="Int. J. Syst. Evol. Microbiol.">
        <title>The Global Catalogue of Microorganisms (GCM) 10K type strain sequencing project: providing services to taxonomists for standard genome sequencing and annotation.</title>
        <authorList>
            <consortium name="The Broad Institute Genomics Platform"/>
            <consortium name="The Broad Institute Genome Sequencing Center for Infectious Disease"/>
            <person name="Wu L."/>
            <person name="Ma J."/>
        </authorList>
    </citation>
    <scope>NUCLEOTIDE SEQUENCE [LARGE SCALE GENOMIC DNA]</scope>
    <source>
        <strain evidence="3 4">JCM 13250</strain>
    </source>
</reference>
<gene>
    <name evidence="3" type="ORF">GCM10009682_61890</name>
</gene>
<dbReference type="Proteomes" id="UP001500218">
    <property type="component" value="Unassembled WGS sequence"/>
</dbReference>
<evidence type="ECO:0000313" key="4">
    <source>
        <dbReference type="Proteomes" id="UP001500218"/>
    </source>
</evidence>
<feature type="domain" description="UPF0033" evidence="2">
    <location>
        <begin position="6"/>
        <end position="30"/>
    </location>
</feature>
<dbReference type="InterPro" id="IPR001455">
    <property type="entry name" value="TusA-like"/>
</dbReference>
<dbReference type="Gene3D" id="3.30.110.40">
    <property type="entry name" value="TusA-like domain"/>
    <property type="match status" value="1"/>
</dbReference>
<dbReference type="InterPro" id="IPR036868">
    <property type="entry name" value="TusA-like_sf"/>
</dbReference>
<accession>A0ABN2MQL9</accession>
<protein>
    <recommendedName>
        <fullName evidence="2">UPF0033 domain-containing protein</fullName>
    </recommendedName>
</protein>
<keyword evidence="4" id="KW-1185">Reference proteome</keyword>
<dbReference type="SUPFAM" id="SSF64307">
    <property type="entry name" value="SirA-like"/>
    <property type="match status" value="1"/>
</dbReference>
<sequence>MPDEVLDCRGERCPLPVITLARRMADAPAGTVVRLLADDPAAAVDVPAWCRMRQQEYLGSPAPDTYDVRRV</sequence>